<evidence type="ECO:0008006" key="4">
    <source>
        <dbReference type="Google" id="ProtNLM"/>
    </source>
</evidence>
<comment type="caution">
    <text evidence="2">The sequence shown here is derived from an EMBL/GenBank/DDBJ whole genome shotgun (WGS) entry which is preliminary data.</text>
</comment>
<sequence>MKRGLAIAAALLATGFGGVMAAAPGASSADKTFDRHVPPGWRLLSSVSGDLDGDGREDAALVLETTDAARRRDNPGLGAPVLNLNPRRLLVLLQVGPDERVLLRRDGLLPSEHDAESPCVADPLDGGGVEMPPGRLVLALQHWTSCGSYGAGREQFIFRLEGTRLRLIGHERSEFSRASGEQTEISTNLLTGQRKTVEGLNAFERRGVARTRWQRLGPQAPVFLDTLDRAQLACEASAPSPAWCR</sequence>
<evidence type="ECO:0000313" key="3">
    <source>
        <dbReference type="Proteomes" id="UP000026714"/>
    </source>
</evidence>
<name>A0A059KK24_9BURK</name>
<dbReference type="eggNOG" id="ENOG502ZBFF">
    <property type="taxonomic scope" value="Bacteria"/>
</dbReference>
<gene>
    <name evidence="2" type="ORF">X805_29070</name>
</gene>
<dbReference type="STRING" id="34103.SAMN05421778_11055"/>
<dbReference type="RefSeq" id="WP_051632066.1">
    <property type="nucleotide sequence ID" value="NZ_AZRA01000076.1"/>
</dbReference>
<feature type="signal peptide" evidence="1">
    <location>
        <begin position="1"/>
        <end position="21"/>
    </location>
</feature>
<reference evidence="2 3" key="1">
    <citation type="journal article" date="2014" name="FEMS Microbiol. Ecol.">
        <title>Sphaerotilus natans encrusted with nanoball-shaped Fe(III) oxide minerals formed by nitrate-reducing mixotrophic Fe(II) oxidation.</title>
        <authorList>
            <person name="Park S."/>
            <person name="Kim D.H."/>
            <person name="Lee J.H."/>
            <person name="Hur H.G."/>
        </authorList>
    </citation>
    <scope>NUCLEOTIDE SEQUENCE [LARGE SCALE GENOMIC DNA]</scope>
    <source>
        <strain evidence="2 3">DSM 6575</strain>
    </source>
</reference>
<dbReference type="AlphaFoldDB" id="A0A059KK24"/>
<keyword evidence="3" id="KW-1185">Reference proteome</keyword>
<dbReference type="Proteomes" id="UP000026714">
    <property type="component" value="Unassembled WGS sequence"/>
</dbReference>
<proteinExistence type="predicted"/>
<keyword evidence="1" id="KW-0732">Signal</keyword>
<feature type="chain" id="PRO_5001579597" description="VCBS repeat-containing protein" evidence="1">
    <location>
        <begin position="22"/>
        <end position="245"/>
    </location>
</feature>
<evidence type="ECO:0000313" key="2">
    <source>
        <dbReference type="EMBL" id="KDB51529.1"/>
    </source>
</evidence>
<organism evidence="2 3">
    <name type="scientific">Sphaerotilus natans subsp. natans DSM 6575</name>
    <dbReference type="NCBI Taxonomy" id="1286631"/>
    <lineage>
        <taxon>Bacteria</taxon>
        <taxon>Pseudomonadati</taxon>
        <taxon>Pseudomonadota</taxon>
        <taxon>Betaproteobacteria</taxon>
        <taxon>Burkholderiales</taxon>
        <taxon>Sphaerotilaceae</taxon>
        <taxon>Sphaerotilus</taxon>
    </lineage>
</organism>
<accession>A0A059KK24</accession>
<evidence type="ECO:0000256" key="1">
    <source>
        <dbReference type="SAM" id="SignalP"/>
    </source>
</evidence>
<protein>
    <recommendedName>
        <fullName evidence="4">VCBS repeat-containing protein</fullName>
    </recommendedName>
</protein>
<dbReference type="EMBL" id="AZRA01000076">
    <property type="protein sequence ID" value="KDB51529.1"/>
    <property type="molecule type" value="Genomic_DNA"/>
</dbReference>